<sequence>MNAHIAQFLATADQLITAGPPTTTSFRHRGAAFALRAALESAVDTALDASPHALAPRTPTRVKLLCLRGSTDAETARRARAVWVLLCLGCHYHQYDLGPTREEVRAWQAEVTAVIALLCGPFAGGQ</sequence>
<proteinExistence type="predicted"/>
<dbReference type="Proteomes" id="UP000734511">
    <property type="component" value="Unassembled WGS sequence"/>
</dbReference>
<evidence type="ECO:0000313" key="2">
    <source>
        <dbReference type="Proteomes" id="UP000734511"/>
    </source>
</evidence>
<name>A0ABX0ZL30_9ACTN</name>
<evidence type="ECO:0000313" key="1">
    <source>
        <dbReference type="EMBL" id="NJP44485.1"/>
    </source>
</evidence>
<comment type="caution">
    <text evidence="1">The sequence shown here is derived from an EMBL/GenBank/DDBJ whole genome shotgun (WGS) entry which is preliminary data.</text>
</comment>
<dbReference type="EMBL" id="JAATEJ010000009">
    <property type="protein sequence ID" value="NJP44485.1"/>
    <property type="molecule type" value="Genomic_DNA"/>
</dbReference>
<dbReference type="RefSeq" id="WP_167983354.1">
    <property type="nucleotide sequence ID" value="NZ_JAATEJ010000009.1"/>
</dbReference>
<accession>A0ABX0ZL30</accession>
<protein>
    <submittedName>
        <fullName evidence="1">Uncharacterized protein</fullName>
    </submittedName>
</protein>
<keyword evidence="2" id="KW-1185">Reference proteome</keyword>
<organism evidence="1 2">
    <name type="scientific">Actinacidiphila epipremni</name>
    <dbReference type="NCBI Taxonomy" id="2053013"/>
    <lineage>
        <taxon>Bacteria</taxon>
        <taxon>Bacillati</taxon>
        <taxon>Actinomycetota</taxon>
        <taxon>Actinomycetes</taxon>
        <taxon>Kitasatosporales</taxon>
        <taxon>Streptomycetaceae</taxon>
        <taxon>Actinacidiphila</taxon>
    </lineage>
</organism>
<reference evidence="1 2" key="1">
    <citation type="submission" date="2020-03" db="EMBL/GenBank/DDBJ databases">
        <title>WGS of actinomycetes isolated from Thailand.</title>
        <authorList>
            <person name="Thawai C."/>
        </authorList>
    </citation>
    <scope>NUCLEOTIDE SEQUENCE [LARGE SCALE GENOMIC DNA]</scope>
    <source>
        <strain evidence="1 2">PRB2-1</strain>
    </source>
</reference>
<gene>
    <name evidence="1" type="ORF">HCN08_13925</name>
</gene>